<dbReference type="EMBL" id="WJXA01000002">
    <property type="protein sequence ID" value="KAF7150718.1"/>
    <property type="molecule type" value="Genomic_DNA"/>
</dbReference>
<reference evidence="2" key="1">
    <citation type="submission" date="2019-11" db="EMBL/GenBank/DDBJ databases">
        <authorList>
            <person name="Liu Y."/>
            <person name="Hou J."/>
            <person name="Li T.-Q."/>
            <person name="Guan C.-H."/>
            <person name="Wu X."/>
            <person name="Wu H.-Z."/>
            <person name="Ling F."/>
            <person name="Zhang R."/>
            <person name="Shi X.-G."/>
            <person name="Ren J.-P."/>
            <person name="Chen E.-F."/>
            <person name="Sun J.-M."/>
        </authorList>
    </citation>
    <scope>NUCLEOTIDE SEQUENCE</scope>
    <source>
        <strain evidence="2">Adult_tree_wgs_1</strain>
        <tissue evidence="2">Leaves</tissue>
    </source>
</reference>
<evidence type="ECO:0000313" key="2">
    <source>
        <dbReference type="EMBL" id="KAF7150718.1"/>
    </source>
</evidence>
<keyword evidence="3" id="KW-1185">Reference proteome</keyword>
<dbReference type="InterPro" id="IPR011043">
    <property type="entry name" value="Gal_Oxase/kelch_b-propeller"/>
</dbReference>
<organism evidence="2 3">
    <name type="scientific">Rhododendron simsii</name>
    <name type="common">Sims's rhododendron</name>
    <dbReference type="NCBI Taxonomy" id="118357"/>
    <lineage>
        <taxon>Eukaryota</taxon>
        <taxon>Viridiplantae</taxon>
        <taxon>Streptophyta</taxon>
        <taxon>Embryophyta</taxon>
        <taxon>Tracheophyta</taxon>
        <taxon>Spermatophyta</taxon>
        <taxon>Magnoliopsida</taxon>
        <taxon>eudicotyledons</taxon>
        <taxon>Gunneridae</taxon>
        <taxon>Pentapetalae</taxon>
        <taxon>asterids</taxon>
        <taxon>Ericales</taxon>
        <taxon>Ericaceae</taxon>
        <taxon>Ericoideae</taxon>
        <taxon>Rhodoreae</taxon>
        <taxon>Rhododendron</taxon>
    </lineage>
</organism>
<dbReference type="AlphaFoldDB" id="A0A834LYF4"/>
<evidence type="ECO:0000259" key="1">
    <source>
        <dbReference type="Pfam" id="PF07734"/>
    </source>
</evidence>
<gene>
    <name evidence="2" type="ORF">RHSIM_Rhsim02G0055500</name>
</gene>
<feature type="domain" description="F-box associated beta-propeller type 1" evidence="1">
    <location>
        <begin position="17"/>
        <end position="145"/>
    </location>
</feature>
<dbReference type="Proteomes" id="UP000626092">
    <property type="component" value="Unassembled WGS sequence"/>
</dbReference>
<dbReference type="OrthoDB" id="591557at2759"/>
<name>A0A834LYF4_RHOSS</name>
<accession>A0A834LYF4</accession>
<dbReference type="InterPro" id="IPR050796">
    <property type="entry name" value="SCF_F-box_component"/>
</dbReference>
<dbReference type="PANTHER" id="PTHR31672:SF13">
    <property type="entry name" value="F-BOX PROTEIN CPR30-LIKE"/>
    <property type="match status" value="1"/>
</dbReference>
<dbReference type="InterPro" id="IPR017451">
    <property type="entry name" value="F-box-assoc_interact_dom"/>
</dbReference>
<dbReference type="PANTHER" id="PTHR31672">
    <property type="entry name" value="BNACNNG10540D PROTEIN"/>
    <property type="match status" value="1"/>
</dbReference>
<sequence>MLNEQSDTAVDLDCPLKTSNWPVRIVGSCDGLVCVATDSQIFIWNPSTRKSKRLTDMPHPTFISYGFGYDESTDDYKVAGFFGKFGTSGFEVEVKVYALRTPSWRRIEVSAHRVPSDGLGTYLNGALHWTGRSDSNVGPIIVLLELRMWTSDTRNRCAYIGSLHGVKDLYLLNVPNSECIEC</sequence>
<dbReference type="SUPFAM" id="SSF50965">
    <property type="entry name" value="Galactose oxidase, central domain"/>
    <property type="match status" value="1"/>
</dbReference>
<dbReference type="Pfam" id="PF07734">
    <property type="entry name" value="FBA_1"/>
    <property type="match status" value="1"/>
</dbReference>
<dbReference type="NCBIfam" id="TIGR01640">
    <property type="entry name" value="F_box_assoc_1"/>
    <property type="match status" value="1"/>
</dbReference>
<comment type="caution">
    <text evidence="2">The sequence shown here is derived from an EMBL/GenBank/DDBJ whole genome shotgun (WGS) entry which is preliminary data.</text>
</comment>
<evidence type="ECO:0000313" key="3">
    <source>
        <dbReference type="Proteomes" id="UP000626092"/>
    </source>
</evidence>
<dbReference type="InterPro" id="IPR006527">
    <property type="entry name" value="F-box-assoc_dom_typ1"/>
</dbReference>
<proteinExistence type="predicted"/>
<protein>
    <recommendedName>
        <fullName evidence="1">F-box associated beta-propeller type 1 domain-containing protein</fullName>
    </recommendedName>
</protein>